<dbReference type="RefSeq" id="WP_100919561.1">
    <property type="nucleotide sequence ID" value="NZ_CP020370.1"/>
</dbReference>
<reference evidence="2 3" key="1">
    <citation type="submission" date="2017-03" db="EMBL/GenBank/DDBJ databases">
        <title>Complete genome sequence of Candidatus 'Thiodictyon syntrophicum' sp. nov. strain Cad16T, a photolithoautotroph purple sulfur bacterium isolated from an alpine meromictic lake.</title>
        <authorList>
            <person name="Luedin S.M."/>
            <person name="Pothier J.F."/>
            <person name="Danza F."/>
            <person name="Storelli N."/>
            <person name="Wittwer M."/>
            <person name="Tonolla M."/>
        </authorList>
    </citation>
    <scope>NUCLEOTIDE SEQUENCE [LARGE SCALE GENOMIC DNA]</scope>
    <source>
        <strain evidence="2 3">Cad16T</strain>
    </source>
</reference>
<dbReference type="Proteomes" id="UP000232638">
    <property type="component" value="Chromosome"/>
</dbReference>
<dbReference type="KEGG" id="tsy:THSYN_13105"/>
<dbReference type="OrthoDB" id="9809323at2"/>
<organism evidence="2 3">
    <name type="scientific">Candidatus Thiodictyon syntrophicum</name>
    <dbReference type="NCBI Taxonomy" id="1166950"/>
    <lineage>
        <taxon>Bacteria</taxon>
        <taxon>Pseudomonadati</taxon>
        <taxon>Pseudomonadota</taxon>
        <taxon>Gammaproteobacteria</taxon>
        <taxon>Chromatiales</taxon>
        <taxon>Chromatiaceae</taxon>
        <taxon>Thiodictyon</taxon>
    </lineage>
</organism>
<keyword evidence="3" id="KW-1185">Reference proteome</keyword>
<dbReference type="PANTHER" id="PTHR43449:SF3">
    <property type="entry name" value="POLYMERASE NUCLEOTIDYL TRANSFERASE DOMAIN-CONTAINING PROTEIN"/>
    <property type="match status" value="1"/>
</dbReference>
<name>A0A2K8U8C9_9GAMM</name>
<dbReference type="AlphaFoldDB" id="A0A2K8U8C9"/>
<dbReference type="SUPFAM" id="SSF81301">
    <property type="entry name" value="Nucleotidyltransferase"/>
    <property type="match status" value="1"/>
</dbReference>
<dbReference type="Pfam" id="PF18765">
    <property type="entry name" value="Polbeta"/>
    <property type="match status" value="1"/>
</dbReference>
<accession>A0A2K8U8C9</accession>
<dbReference type="EMBL" id="CP020370">
    <property type="protein sequence ID" value="AUB81805.1"/>
    <property type="molecule type" value="Genomic_DNA"/>
</dbReference>
<sequence>MPDQSAQQTQSAAQWLDAAVLRLRSAFDPSLVLLFGSRARGTATRRSDLDLLLVCETTDGPLERIGRVLRLLQDSPWPVEPVVLTPGELAAMSHRPFIRRILAEGRVLYER</sequence>
<feature type="domain" description="Polymerase beta nucleotidyltransferase" evidence="1">
    <location>
        <begin position="26"/>
        <end position="111"/>
    </location>
</feature>
<dbReference type="InterPro" id="IPR041633">
    <property type="entry name" value="Polbeta"/>
</dbReference>
<dbReference type="InterPro" id="IPR043519">
    <property type="entry name" value="NT_sf"/>
</dbReference>
<evidence type="ECO:0000259" key="1">
    <source>
        <dbReference type="Pfam" id="PF18765"/>
    </source>
</evidence>
<evidence type="ECO:0000313" key="2">
    <source>
        <dbReference type="EMBL" id="AUB81805.1"/>
    </source>
</evidence>
<protein>
    <recommendedName>
        <fullName evidence="1">Polymerase beta nucleotidyltransferase domain-containing protein</fullName>
    </recommendedName>
</protein>
<dbReference type="CDD" id="cd05403">
    <property type="entry name" value="NT_KNTase_like"/>
    <property type="match status" value="1"/>
</dbReference>
<evidence type="ECO:0000313" key="3">
    <source>
        <dbReference type="Proteomes" id="UP000232638"/>
    </source>
</evidence>
<gene>
    <name evidence="2" type="ORF">THSYN_13105</name>
</gene>
<dbReference type="Gene3D" id="3.30.460.10">
    <property type="entry name" value="Beta Polymerase, domain 2"/>
    <property type="match status" value="1"/>
</dbReference>
<dbReference type="PANTHER" id="PTHR43449">
    <property type="entry name" value="NUCLEOTIDYLTRANSFERASE"/>
    <property type="match status" value="1"/>
</dbReference>
<proteinExistence type="predicted"/>